<gene>
    <name evidence="1" type="ORF">ZEAMMB73_Zm00001d002790</name>
</gene>
<evidence type="ECO:0000313" key="1">
    <source>
        <dbReference type="EMBL" id="ONM15346.1"/>
    </source>
</evidence>
<protein>
    <submittedName>
        <fullName evidence="1">GATA transcription factor 26</fullName>
    </submittedName>
</protein>
<name>A0A1D6E4A8_MAIZE</name>
<dbReference type="AlphaFoldDB" id="A0A1D6E4A8"/>
<organism evidence="1">
    <name type="scientific">Zea mays</name>
    <name type="common">Maize</name>
    <dbReference type="NCBI Taxonomy" id="4577"/>
    <lineage>
        <taxon>Eukaryota</taxon>
        <taxon>Viridiplantae</taxon>
        <taxon>Streptophyta</taxon>
        <taxon>Embryophyta</taxon>
        <taxon>Tracheophyta</taxon>
        <taxon>Spermatophyta</taxon>
        <taxon>Magnoliopsida</taxon>
        <taxon>Liliopsida</taxon>
        <taxon>Poales</taxon>
        <taxon>Poaceae</taxon>
        <taxon>PACMAD clade</taxon>
        <taxon>Panicoideae</taxon>
        <taxon>Andropogonodae</taxon>
        <taxon>Andropogoneae</taxon>
        <taxon>Tripsacinae</taxon>
        <taxon>Zea</taxon>
    </lineage>
</organism>
<dbReference type="EMBL" id="CM007648">
    <property type="protein sequence ID" value="ONM15346.1"/>
    <property type="molecule type" value="Genomic_DNA"/>
</dbReference>
<sequence length="64" mass="7131">MGKQGPCRHCGVTSELFCGEMGHQISRCSAMHVARDGEQRVHWQTTLQCIARTILMTMNPELAS</sequence>
<accession>A0A1D6E4A8</accession>
<reference evidence="1" key="1">
    <citation type="submission" date="2015-12" db="EMBL/GenBank/DDBJ databases">
        <title>Update maize B73 reference genome by single molecule sequencing technologies.</title>
        <authorList>
            <consortium name="Maize Genome Sequencing Project"/>
            <person name="Ware D."/>
        </authorList>
    </citation>
    <scope>NUCLEOTIDE SEQUENCE [LARGE SCALE GENOMIC DNA]</scope>
    <source>
        <tissue evidence="1">Seedling</tissue>
    </source>
</reference>
<proteinExistence type="predicted"/>